<evidence type="ECO:0000313" key="6">
    <source>
        <dbReference type="Proteomes" id="UP000531659"/>
    </source>
</evidence>
<organism evidence="5 6">
    <name type="scientific">Clostridium estertheticum</name>
    <dbReference type="NCBI Taxonomy" id="238834"/>
    <lineage>
        <taxon>Bacteria</taxon>
        <taxon>Bacillati</taxon>
        <taxon>Bacillota</taxon>
        <taxon>Clostridia</taxon>
        <taxon>Eubacteriales</taxon>
        <taxon>Clostridiaceae</taxon>
        <taxon>Clostridium</taxon>
    </lineage>
</organism>
<dbReference type="RefSeq" id="WP_171298309.1">
    <property type="nucleotide sequence ID" value="NZ_CP077615.1"/>
</dbReference>
<evidence type="ECO:0000256" key="2">
    <source>
        <dbReference type="ARBA" id="ARBA00023004"/>
    </source>
</evidence>
<evidence type="ECO:0000259" key="4">
    <source>
        <dbReference type="PROSITE" id="PS51379"/>
    </source>
</evidence>
<evidence type="ECO:0000256" key="1">
    <source>
        <dbReference type="ARBA" id="ARBA00022723"/>
    </source>
</evidence>
<dbReference type="InterPro" id="IPR053135">
    <property type="entry name" value="AKR2_Oxidoreductase"/>
</dbReference>
<dbReference type="GO" id="GO:0046872">
    <property type="term" value="F:metal ion binding"/>
    <property type="evidence" value="ECO:0007669"/>
    <property type="project" value="UniProtKB-KW"/>
</dbReference>
<evidence type="ECO:0000256" key="3">
    <source>
        <dbReference type="ARBA" id="ARBA00023014"/>
    </source>
</evidence>
<dbReference type="SUPFAM" id="SSF51430">
    <property type="entry name" value="NAD(P)-linked oxidoreductase"/>
    <property type="match status" value="1"/>
</dbReference>
<dbReference type="GeneID" id="83591110"/>
<dbReference type="CDD" id="cd19100">
    <property type="entry name" value="AKR_unchar"/>
    <property type="match status" value="1"/>
</dbReference>
<dbReference type="InterPro" id="IPR036812">
    <property type="entry name" value="NAD(P)_OxRdtase_dom_sf"/>
</dbReference>
<protein>
    <submittedName>
        <fullName evidence="5">(4Fe-4S)-binding protein</fullName>
    </submittedName>
</protein>
<dbReference type="Pfam" id="PF00248">
    <property type="entry name" value="Aldo_ket_red"/>
    <property type="match status" value="1"/>
</dbReference>
<dbReference type="InterPro" id="IPR017900">
    <property type="entry name" value="4Fe4S_Fe_S_CS"/>
</dbReference>
<dbReference type="GO" id="GO:0051536">
    <property type="term" value="F:iron-sulfur cluster binding"/>
    <property type="evidence" value="ECO:0007669"/>
    <property type="project" value="UniProtKB-KW"/>
</dbReference>
<dbReference type="InterPro" id="IPR023210">
    <property type="entry name" value="NADP_OxRdtase_dom"/>
</dbReference>
<dbReference type="PROSITE" id="PS00198">
    <property type="entry name" value="4FE4S_FER_1"/>
    <property type="match status" value="1"/>
</dbReference>
<sequence length="363" mass="40827">MEYRDLPHGGGKVSTIGIGAGSLSEASPQQVRKIIEYGMQQGINLMDTVMYDSSAQPAIAAALEGYRDKMVMQLHLGAYYPHGQYVRTRNLKQLQKGFEQELKSYHTDYADIGMIHCVDEIEDLENIVHGGILDYAVKLKQNGIIRQLAVSSHSPKACLKLLETGKIDIFMLSLNAAYDFEPFGEKLTLSDTRMKLYQECSKRGVGITVMKPYGGGQLLNDSTSPLGRKMSIYQCIQYALDRPAVLSCLPGVRNLQDLKDVLKYYDLAQNEKDYSFIGTMQRQDIQGSCIYCNHCQPCPQEINIGLVNKYLDLAKAGDELARDHYQNLKHHASDCIECGVCEKNCPFHVEVRKKMKEAVEFFL</sequence>
<dbReference type="EMBL" id="JABEYB010000014">
    <property type="protein sequence ID" value="NNU77676.1"/>
    <property type="molecule type" value="Genomic_DNA"/>
</dbReference>
<feature type="domain" description="4Fe-4S ferredoxin-type" evidence="4">
    <location>
        <begin position="326"/>
        <end position="354"/>
    </location>
</feature>
<dbReference type="PANTHER" id="PTHR43312:SF1">
    <property type="entry name" value="NADP-DEPENDENT OXIDOREDUCTASE DOMAIN-CONTAINING PROTEIN"/>
    <property type="match status" value="1"/>
</dbReference>
<name>A0A7Y3SYF3_9CLOT</name>
<dbReference type="AlphaFoldDB" id="A0A7Y3SYF3"/>
<evidence type="ECO:0000313" key="5">
    <source>
        <dbReference type="EMBL" id="NNU77676.1"/>
    </source>
</evidence>
<keyword evidence="2" id="KW-0408">Iron</keyword>
<dbReference type="Proteomes" id="UP000531659">
    <property type="component" value="Unassembled WGS sequence"/>
</dbReference>
<dbReference type="Gene3D" id="3.20.20.100">
    <property type="entry name" value="NADP-dependent oxidoreductase domain"/>
    <property type="match status" value="1"/>
</dbReference>
<keyword evidence="3" id="KW-0411">Iron-sulfur</keyword>
<accession>A0A7Y3SYF3</accession>
<reference evidence="5 6" key="1">
    <citation type="submission" date="2020-05" db="EMBL/GenBank/DDBJ databases">
        <title>Complete genome of Clostridium estertheticum subspecies estertheticum, isolated from Vacuum packed lamb meat from New Zealand imported to Switzerland.</title>
        <authorList>
            <person name="Wambui J."/>
            <person name="Stevens M.J.A."/>
            <person name="Stephan R."/>
        </authorList>
    </citation>
    <scope>NUCLEOTIDE SEQUENCE [LARGE SCALE GENOMIC DNA]</scope>
    <source>
        <strain evidence="5 6">CEST001</strain>
    </source>
</reference>
<comment type="caution">
    <text evidence="5">The sequence shown here is derived from an EMBL/GenBank/DDBJ whole genome shotgun (WGS) entry which is preliminary data.</text>
</comment>
<dbReference type="InterPro" id="IPR017896">
    <property type="entry name" value="4Fe4S_Fe-S-bd"/>
</dbReference>
<proteinExistence type="predicted"/>
<keyword evidence="1" id="KW-0479">Metal-binding</keyword>
<dbReference type="Pfam" id="PF13534">
    <property type="entry name" value="Fer4_17"/>
    <property type="match status" value="1"/>
</dbReference>
<dbReference type="SUPFAM" id="SSF46548">
    <property type="entry name" value="alpha-helical ferredoxin"/>
    <property type="match status" value="1"/>
</dbReference>
<gene>
    <name evidence="5" type="ORF">HLQ16_17230</name>
</gene>
<dbReference type="PROSITE" id="PS51379">
    <property type="entry name" value="4FE4S_FER_2"/>
    <property type="match status" value="1"/>
</dbReference>
<dbReference type="PANTHER" id="PTHR43312">
    <property type="entry name" value="D-THREO-ALDOSE 1-DEHYDROGENASE"/>
    <property type="match status" value="1"/>
</dbReference>